<feature type="binding site" evidence="2">
    <location>
        <position position="13"/>
    </location>
    <ligand>
        <name>Fe cation</name>
        <dbReference type="ChEBI" id="CHEBI:24875"/>
        <label>1</label>
    </ligand>
</feature>
<evidence type="ECO:0000313" key="3">
    <source>
        <dbReference type="EMBL" id="HIU35053.1"/>
    </source>
</evidence>
<feature type="binding site" evidence="2">
    <location>
        <position position="155"/>
    </location>
    <ligand>
        <name>Fe cation</name>
        <dbReference type="ChEBI" id="CHEBI:24875"/>
        <label>2</label>
    </ligand>
</feature>
<dbReference type="PANTHER" id="PTHR36303:SF1">
    <property type="entry name" value="2',3'-CYCLIC-NUCLEOTIDE 2'-PHOSPHODIESTERASE"/>
    <property type="match status" value="1"/>
</dbReference>
<accession>A0A9D1LC16</accession>
<keyword evidence="2" id="KW-0479">Metal-binding</keyword>
<dbReference type="InterPro" id="IPR005235">
    <property type="entry name" value="YmdB-like"/>
</dbReference>
<feature type="binding site" evidence="2">
    <location>
        <position position="72"/>
    </location>
    <ligand>
        <name>Fe cation</name>
        <dbReference type="ChEBI" id="CHEBI:24875"/>
        <label>2</label>
    </ligand>
</feature>
<organism evidence="3 4">
    <name type="scientific">Candidatus Fimenecus excrementigallinarum</name>
    <dbReference type="NCBI Taxonomy" id="2840816"/>
    <lineage>
        <taxon>Bacteria</taxon>
        <taxon>Bacillati</taxon>
        <taxon>Bacillota</taxon>
        <taxon>Clostridia</taxon>
        <taxon>Candidatus Fimenecus</taxon>
    </lineage>
</organism>
<dbReference type="CDD" id="cd07382">
    <property type="entry name" value="MPP_DR1281"/>
    <property type="match status" value="1"/>
</dbReference>
<reference evidence="3" key="1">
    <citation type="submission" date="2020-10" db="EMBL/GenBank/DDBJ databases">
        <authorList>
            <person name="Gilroy R."/>
        </authorList>
    </citation>
    <scope>NUCLEOTIDE SEQUENCE</scope>
    <source>
        <strain evidence="3">ChiGjej1B1-19959</strain>
    </source>
</reference>
<sequence>MDGSICTLLFVGDVVGDAGCRTLTRTLPGLKKEYGVDVCVVNGENAAQGNGLTRAAAETLFAAGADCVTGGNHTFRRREVYDYLDSAPGCLRPENYGPAAPGRGFCVVDKGGVRVGVVNLLGTAYLEPLESPFDAADRALASLRDEAHFTVVDFHAEATAEKRALGFYLDGRAAALVGTHTHVQTADEQILPGGTAYLTDLGMTGPARSVLGVDPALAIEKLRTHLPVRFQNPDGPCVLQGLLVRVDKTSRRAVLVRRVSLCEPEGGGAAC</sequence>
<gene>
    <name evidence="3" type="ORF">IAC53_00350</name>
</gene>
<dbReference type="EMBL" id="DVMW01000002">
    <property type="protein sequence ID" value="HIU35053.1"/>
    <property type="molecule type" value="Genomic_DNA"/>
</dbReference>
<feature type="binding site" evidence="2">
    <location>
        <position position="44"/>
    </location>
    <ligand>
        <name>Fe cation</name>
        <dbReference type="ChEBI" id="CHEBI:24875"/>
        <label>2</label>
    </ligand>
</feature>
<evidence type="ECO:0000256" key="1">
    <source>
        <dbReference type="PIRSR" id="PIRSR004789-50"/>
    </source>
</evidence>
<feature type="binding site" evidence="2">
    <location>
        <position position="180"/>
    </location>
    <ligand>
        <name>Fe cation</name>
        <dbReference type="ChEBI" id="CHEBI:24875"/>
        <label>2</label>
    </ligand>
</feature>
<evidence type="ECO:0000313" key="4">
    <source>
        <dbReference type="Proteomes" id="UP000824071"/>
    </source>
</evidence>
<dbReference type="SUPFAM" id="SSF56300">
    <property type="entry name" value="Metallo-dependent phosphatases"/>
    <property type="match status" value="1"/>
</dbReference>
<feature type="binding site" evidence="2">
    <location>
        <position position="182"/>
    </location>
    <ligand>
        <name>Fe cation</name>
        <dbReference type="ChEBI" id="CHEBI:24875"/>
        <label>1</label>
    </ligand>
</feature>
<dbReference type="InterPro" id="IPR029052">
    <property type="entry name" value="Metallo-depent_PP-like"/>
</dbReference>
<feature type="active site" description="Proton donor" evidence="1">
    <location>
        <position position="73"/>
    </location>
</feature>
<dbReference type="NCBIfam" id="TIGR00282">
    <property type="entry name" value="TIGR00282 family metallophosphoesterase"/>
    <property type="match status" value="1"/>
</dbReference>
<dbReference type="Pfam" id="PF13277">
    <property type="entry name" value="YmdB"/>
    <property type="match status" value="1"/>
</dbReference>
<dbReference type="Proteomes" id="UP000824071">
    <property type="component" value="Unassembled WGS sequence"/>
</dbReference>
<reference evidence="3" key="2">
    <citation type="journal article" date="2021" name="PeerJ">
        <title>Extensive microbial diversity within the chicken gut microbiome revealed by metagenomics and culture.</title>
        <authorList>
            <person name="Gilroy R."/>
            <person name="Ravi A."/>
            <person name="Getino M."/>
            <person name="Pursley I."/>
            <person name="Horton D.L."/>
            <person name="Alikhan N.F."/>
            <person name="Baker D."/>
            <person name="Gharbi K."/>
            <person name="Hall N."/>
            <person name="Watson M."/>
            <person name="Adriaenssens E.M."/>
            <person name="Foster-Nyarko E."/>
            <person name="Jarju S."/>
            <person name="Secka A."/>
            <person name="Antonio M."/>
            <person name="Oren A."/>
            <person name="Chaudhuri R.R."/>
            <person name="La Ragione R."/>
            <person name="Hildebrand F."/>
            <person name="Pallen M.J."/>
        </authorList>
    </citation>
    <scope>NUCLEOTIDE SEQUENCE</scope>
    <source>
        <strain evidence="3">ChiGjej1B1-19959</strain>
    </source>
</reference>
<comment type="caution">
    <text evidence="3">The sequence shown here is derived from an EMBL/GenBank/DDBJ whole genome shotgun (WGS) entry which is preliminary data.</text>
</comment>
<dbReference type="GO" id="GO:0046872">
    <property type="term" value="F:metal ion binding"/>
    <property type="evidence" value="ECO:0007669"/>
    <property type="project" value="UniProtKB-KW"/>
</dbReference>
<proteinExistence type="predicted"/>
<feature type="binding site" evidence="2">
    <location>
        <position position="44"/>
    </location>
    <ligand>
        <name>Fe cation</name>
        <dbReference type="ChEBI" id="CHEBI:24875"/>
        <label>1</label>
    </ligand>
</feature>
<dbReference type="PANTHER" id="PTHR36303">
    <property type="entry name" value="2',3'-CYCLIC-NUCLEOTIDE 2'-PHOSPHODIESTERASE"/>
    <property type="match status" value="1"/>
</dbReference>
<evidence type="ECO:0000256" key="2">
    <source>
        <dbReference type="PIRSR" id="PIRSR004789-51"/>
    </source>
</evidence>
<feature type="binding site" evidence="2">
    <location>
        <position position="45"/>
    </location>
    <ligand>
        <name>Fe cation</name>
        <dbReference type="ChEBI" id="CHEBI:24875"/>
        <label>1</label>
    </ligand>
</feature>
<name>A0A9D1LC16_9FIRM</name>
<protein>
    <submittedName>
        <fullName evidence="3">TIGR00282 family metallophosphoesterase</fullName>
    </submittedName>
</protein>
<dbReference type="AlphaFoldDB" id="A0A9D1LC16"/>
<dbReference type="Gene3D" id="3.60.21.10">
    <property type="match status" value="1"/>
</dbReference>
<dbReference type="PIRSF" id="PIRSF004789">
    <property type="entry name" value="DR1281"/>
    <property type="match status" value="1"/>
</dbReference>
<dbReference type="GO" id="GO:0004113">
    <property type="term" value="F:2',3'-cyclic-nucleotide 3'-phosphodiesterase activity"/>
    <property type="evidence" value="ECO:0007669"/>
    <property type="project" value="TreeGrafter"/>
</dbReference>